<dbReference type="AlphaFoldDB" id="A0A1I7AAE0"/>
<dbReference type="Proteomes" id="UP000198844">
    <property type="component" value="Unassembled WGS sequence"/>
</dbReference>
<evidence type="ECO:0000313" key="7">
    <source>
        <dbReference type="Proteomes" id="UP000198844"/>
    </source>
</evidence>
<keyword evidence="4" id="KW-0804">Transcription</keyword>
<dbReference type="Gene3D" id="3.40.190.290">
    <property type="match status" value="1"/>
</dbReference>
<dbReference type="GO" id="GO:0043565">
    <property type="term" value="F:sequence-specific DNA binding"/>
    <property type="evidence" value="ECO:0007669"/>
    <property type="project" value="TreeGrafter"/>
</dbReference>
<organism evidence="6 7">
    <name type="scientific">Paraburkholderia aspalathi</name>
    <dbReference type="NCBI Taxonomy" id="1324617"/>
    <lineage>
        <taxon>Bacteria</taxon>
        <taxon>Pseudomonadati</taxon>
        <taxon>Pseudomonadota</taxon>
        <taxon>Betaproteobacteria</taxon>
        <taxon>Burkholderiales</taxon>
        <taxon>Burkholderiaceae</taxon>
        <taxon>Paraburkholderia</taxon>
    </lineage>
</organism>
<evidence type="ECO:0000259" key="5">
    <source>
        <dbReference type="PROSITE" id="PS50931"/>
    </source>
</evidence>
<reference evidence="6 7" key="1">
    <citation type="submission" date="2016-10" db="EMBL/GenBank/DDBJ databases">
        <authorList>
            <person name="de Groot N.N."/>
        </authorList>
    </citation>
    <scope>NUCLEOTIDE SEQUENCE [LARGE SCALE GENOMIC DNA]</scope>
    <source>
        <strain evidence="6 7">LMG 27731</strain>
    </source>
</reference>
<name>A0A1I7AAE0_9BURK</name>
<dbReference type="OrthoDB" id="8849678at2"/>
<dbReference type="InterPro" id="IPR005119">
    <property type="entry name" value="LysR_subst-bd"/>
</dbReference>
<evidence type="ECO:0000256" key="4">
    <source>
        <dbReference type="ARBA" id="ARBA00023163"/>
    </source>
</evidence>
<dbReference type="SUPFAM" id="SSF53850">
    <property type="entry name" value="Periplasmic binding protein-like II"/>
    <property type="match status" value="1"/>
</dbReference>
<proteinExistence type="inferred from homology"/>
<dbReference type="RefSeq" id="WP_093633436.1">
    <property type="nucleotide sequence ID" value="NZ_FPBH01000003.1"/>
</dbReference>
<dbReference type="PANTHER" id="PTHR30427">
    <property type="entry name" value="TRANSCRIPTIONAL ACTIVATOR PROTEIN LYSR"/>
    <property type="match status" value="1"/>
</dbReference>
<evidence type="ECO:0000313" key="6">
    <source>
        <dbReference type="EMBL" id="SFT71891.1"/>
    </source>
</evidence>
<keyword evidence="2" id="KW-0805">Transcription regulation</keyword>
<feature type="domain" description="HTH lysR-type" evidence="5">
    <location>
        <begin position="5"/>
        <end position="62"/>
    </location>
</feature>
<keyword evidence="3" id="KW-0238">DNA-binding</keyword>
<sequence>MRAAFSARQLEAFRAVYVTGSVTEAGKLLHITQPTVSKLISELERLSGLTLFERQHGRLVPRPEAVSLFQQVDKMFAALEEVTRDARRLAHGQVGHLRIVAMPAFGLGLLPRAVGRFLRERTDVTVDFNILASTYVVERIGNRQADIGFATATPVDGRVKLVPFETLSGVCVLPAGHPLSARRAIRAHDLTGERFVSFGRDSAVRHQLDEVFKAGNVARRIVVEVGSSAAACALVAAGTGIAVLDPLSALDAWRAGGIVLRHFTPGVALAVDLVYPGHTAASVLATQFLDTVKGTLRDMLAAVDVACEADDGGL</sequence>
<dbReference type="Pfam" id="PF03466">
    <property type="entry name" value="LysR_substrate"/>
    <property type="match status" value="1"/>
</dbReference>
<accession>A0A1I7AAE0</accession>
<dbReference type="Pfam" id="PF00126">
    <property type="entry name" value="HTH_1"/>
    <property type="match status" value="1"/>
</dbReference>
<evidence type="ECO:0000256" key="3">
    <source>
        <dbReference type="ARBA" id="ARBA00023125"/>
    </source>
</evidence>
<gene>
    <name evidence="6" type="ORF">SAMN05192563_1003216</name>
</gene>
<dbReference type="SUPFAM" id="SSF46785">
    <property type="entry name" value="Winged helix' DNA-binding domain"/>
    <property type="match status" value="1"/>
</dbReference>
<dbReference type="GO" id="GO:0010628">
    <property type="term" value="P:positive regulation of gene expression"/>
    <property type="evidence" value="ECO:0007669"/>
    <property type="project" value="TreeGrafter"/>
</dbReference>
<dbReference type="Gene3D" id="1.10.10.10">
    <property type="entry name" value="Winged helix-like DNA-binding domain superfamily/Winged helix DNA-binding domain"/>
    <property type="match status" value="1"/>
</dbReference>
<dbReference type="InterPro" id="IPR036388">
    <property type="entry name" value="WH-like_DNA-bd_sf"/>
</dbReference>
<dbReference type="EMBL" id="FPBH01000003">
    <property type="protein sequence ID" value="SFT71891.1"/>
    <property type="molecule type" value="Genomic_DNA"/>
</dbReference>
<dbReference type="PRINTS" id="PR00039">
    <property type="entry name" value="HTHLYSR"/>
</dbReference>
<dbReference type="InterPro" id="IPR000847">
    <property type="entry name" value="LysR_HTH_N"/>
</dbReference>
<comment type="similarity">
    <text evidence="1">Belongs to the LysR transcriptional regulatory family.</text>
</comment>
<evidence type="ECO:0000256" key="2">
    <source>
        <dbReference type="ARBA" id="ARBA00023015"/>
    </source>
</evidence>
<evidence type="ECO:0000256" key="1">
    <source>
        <dbReference type="ARBA" id="ARBA00009437"/>
    </source>
</evidence>
<dbReference type="GO" id="GO:0003700">
    <property type="term" value="F:DNA-binding transcription factor activity"/>
    <property type="evidence" value="ECO:0007669"/>
    <property type="project" value="InterPro"/>
</dbReference>
<dbReference type="PANTHER" id="PTHR30427:SF1">
    <property type="entry name" value="TRANSCRIPTIONAL ACTIVATOR PROTEIN LYSR"/>
    <property type="match status" value="1"/>
</dbReference>
<protein>
    <submittedName>
        <fullName evidence="6">Transcriptional regulator, LysR family</fullName>
    </submittedName>
</protein>
<dbReference type="InterPro" id="IPR036390">
    <property type="entry name" value="WH_DNA-bd_sf"/>
</dbReference>
<dbReference type="PROSITE" id="PS50931">
    <property type="entry name" value="HTH_LYSR"/>
    <property type="match status" value="1"/>
</dbReference>